<reference evidence="7 8" key="1">
    <citation type="submission" date="2020-08" db="EMBL/GenBank/DDBJ databases">
        <title>A novel species.</title>
        <authorList>
            <person name="Gao J."/>
        </authorList>
    </citation>
    <scope>NUCLEOTIDE SEQUENCE [LARGE SCALE GENOMIC DNA]</scope>
    <source>
        <strain evidence="7 8">CRXT-G-22</strain>
    </source>
</reference>
<keyword evidence="2" id="KW-0067">ATP-binding</keyword>
<dbReference type="Proteomes" id="UP000516052">
    <property type="component" value="Chromosome"/>
</dbReference>
<dbReference type="PROSITE" id="PS50045">
    <property type="entry name" value="SIGMA54_INTERACT_4"/>
    <property type="match status" value="1"/>
</dbReference>
<gene>
    <name evidence="7" type="ORF">IAG44_37695</name>
</gene>
<dbReference type="PRINTS" id="PR01590">
    <property type="entry name" value="HTHFIS"/>
</dbReference>
<dbReference type="InterPro" id="IPR002078">
    <property type="entry name" value="Sigma_54_int"/>
</dbReference>
<organism evidence="7 8">
    <name type="scientific">Streptomyces roseirectus</name>
    <dbReference type="NCBI Taxonomy" id="2768066"/>
    <lineage>
        <taxon>Bacteria</taxon>
        <taxon>Bacillati</taxon>
        <taxon>Actinomycetota</taxon>
        <taxon>Actinomycetes</taxon>
        <taxon>Kitasatosporales</taxon>
        <taxon>Streptomycetaceae</taxon>
        <taxon>Streptomyces</taxon>
    </lineage>
</organism>
<dbReference type="Pfam" id="PF02954">
    <property type="entry name" value="HTH_8"/>
    <property type="match status" value="1"/>
</dbReference>
<protein>
    <recommendedName>
        <fullName evidence="6">Sigma-54 factor interaction domain-containing protein</fullName>
    </recommendedName>
</protein>
<evidence type="ECO:0000313" key="8">
    <source>
        <dbReference type="Proteomes" id="UP000516052"/>
    </source>
</evidence>
<evidence type="ECO:0000256" key="2">
    <source>
        <dbReference type="ARBA" id="ARBA00022840"/>
    </source>
</evidence>
<dbReference type="EMBL" id="CP060828">
    <property type="protein sequence ID" value="QNP76114.1"/>
    <property type="molecule type" value="Genomic_DNA"/>
</dbReference>
<evidence type="ECO:0000313" key="7">
    <source>
        <dbReference type="EMBL" id="QNP76114.1"/>
    </source>
</evidence>
<feature type="compositionally biased region" description="Low complexity" evidence="5">
    <location>
        <begin position="50"/>
        <end position="67"/>
    </location>
</feature>
<dbReference type="Pfam" id="PF25601">
    <property type="entry name" value="AAA_lid_14"/>
    <property type="match status" value="1"/>
</dbReference>
<dbReference type="GO" id="GO:0043565">
    <property type="term" value="F:sequence-specific DNA binding"/>
    <property type="evidence" value="ECO:0007669"/>
    <property type="project" value="InterPro"/>
</dbReference>
<dbReference type="SUPFAM" id="SSF46689">
    <property type="entry name" value="Homeodomain-like"/>
    <property type="match status" value="1"/>
</dbReference>
<dbReference type="SUPFAM" id="SSF52540">
    <property type="entry name" value="P-loop containing nucleoside triphosphate hydrolases"/>
    <property type="match status" value="1"/>
</dbReference>
<sequence>MVSGSGEPVVSRSAVAAVPGSPAALHPATAPAPGSPVVPSLGTDPVSDLSHPAAASAVSDSPAPCPAAHSPAAHFAAGFAEAAAAAVEAALAARSAGPERVLLDAYLAARTGERPVVAFGGHHRLVDEVASRMLTPEDLDVLERAARRAPDAGRVRVAGRGVELIPVRRGAANVGVVAVLEPAADKPVPTPDRPHPPLLITGERGTGKTTLARELAPDARTVDAAEGELGDAVEELTAGHPLIIRHAERLTPPDTAALNSLLDADPTAPLLATYTPGTPPGPCLQRLLDVLGARTLALPALRERPEGIPELLKTGAPKTPPGHPPLTWSLDALRALERHPWPGNLTELAHVVHTVAHDRRLTGPVRRAELPDAVREGPAHRPLSPMEDAERTAILGALERHGGNKARAAAALGIGRATLYRKLRSYRV</sequence>
<evidence type="ECO:0000256" key="3">
    <source>
        <dbReference type="ARBA" id="ARBA00023015"/>
    </source>
</evidence>
<feature type="region of interest" description="Disordered" evidence="5">
    <location>
        <begin position="1"/>
        <end position="67"/>
    </location>
</feature>
<dbReference type="InterPro" id="IPR058031">
    <property type="entry name" value="AAA_lid_NorR"/>
</dbReference>
<feature type="compositionally biased region" description="Low complexity" evidence="5">
    <location>
        <begin position="8"/>
        <end position="32"/>
    </location>
</feature>
<keyword evidence="1" id="KW-0547">Nucleotide-binding</keyword>
<dbReference type="InterPro" id="IPR027417">
    <property type="entry name" value="P-loop_NTPase"/>
</dbReference>
<dbReference type="AlphaFoldDB" id="A0A7H0ITJ8"/>
<dbReference type="PANTHER" id="PTHR32071">
    <property type="entry name" value="TRANSCRIPTIONAL REGULATORY PROTEIN"/>
    <property type="match status" value="1"/>
</dbReference>
<evidence type="ECO:0000256" key="5">
    <source>
        <dbReference type="SAM" id="MobiDB-lite"/>
    </source>
</evidence>
<accession>A0A7H0ITJ8</accession>
<evidence type="ECO:0000259" key="6">
    <source>
        <dbReference type="PROSITE" id="PS50045"/>
    </source>
</evidence>
<dbReference type="Gene3D" id="1.10.8.60">
    <property type="match status" value="1"/>
</dbReference>
<dbReference type="Gene3D" id="1.10.10.60">
    <property type="entry name" value="Homeodomain-like"/>
    <property type="match status" value="1"/>
</dbReference>
<keyword evidence="4" id="KW-0804">Transcription</keyword>
<evidence type="ECO:0000256" key="4">
    <source>
        <dbReference type="ARBA" id="ARBA00023163"/>
    </source>
</evidence>
<dbReference type="KEGG" id="sroi:IAG44_37695"/>
<dbReference type="GO" id="GO:0006355">
    <property type="term" value="P:regulation of DNA-templated transcription"/>
    <property type="evidence" value="ECO:0007669"/>
    <property type="project" value="InterPro"/>
</dbReference>
<dbReference type="InterPro" id="IPR009057">
    <property type="entry name" value="Homeodomain-like_sf"/>
</dbReference>
<dbReference type="GO" id="GO:0005524">
    <property type="term" value="F:ATP binding"/>
    <property type="evidence" value="ECO:0007669"/>
    <property type="project" value="UniProtKB-KW"/>
</dbReference>
<proteinExistence type="predicted"/>
<feature type="region of interest" description="Disordered" evidence="5">
    <location>
        <begin position="185"/>
        <end position="204"/>
    </location>
</feature>
<keyword evidence="3" id="KW-0805">Transcription regulation</keyword>
<evidence type="ECO:0000256" key="1">
    <source>
        <dbReference type="ARBA" id="ARBA00022741"/>
    </source>
</evidence>
<dbReference type="InterPro" id="IPR002197">
    <property type="entry name" value="HTH_Fis"/>
</dbReference>
<name>A0A7H0ITJ8_9ACTN</name>
<keyword evidence="8" id="KW-1185">Reference proteome</keyword>
<feature type="domain" description="Sigma-54 factor interaction" evidence="6">
    <location>
        <begin position="281"/>
        <end position="357"/>
    </location>
</feature>